<feature type="transmembrane region" description="Helical" evidence="1">
    <location>
        <begin position="78"/>
        <end position="97"/>
    </location>
</feature>
<dbReference type="RefSeq" id="WP_136880705.1">
    <property type="nucleotide sequence ID" value="NZ_SWDX01000005.1"/>
</dbReference>
<name>A0A4V5PE62_9SPHI</name>
<organism evidence="2 3">
    <name type="scientific">Pedobacter hiemivivus</name>
    <dbReference type="NCBI Taxonomy" id="2530454"/>
    <lineage>
        <taxon>Bacteria</taxon>
        <taxon>Pseudomonadati</taxon>
        <taxon>Bacteroidota</taxon>
        <taxon>Sphingobacteriia</taxon>
        <taxon>Sphingobacteriales</taxon>
        <taxon>Sphingobacteriaceae</taxon>
        <taxon>Pedobacter</taxon>
    </lineage>
</organism>
<keyword evidence="1" id="KW-0472">Membrane</keyword>
<dbReference type="AlphaFoldDB" id="A0A4V5PE62"/>
<evidence type="ECO:0000313" key="2">
    <source>
        <dbReference type="EMBL" id="TKC60136.1"/>
    </source>
</evidence>
<accession>A0A4V5PE62</accession>
<proteinExistence type="predicted"/>
<protein>
    <submittedName>
        <fullName evidence="2">Uncharacterized protein</fullName>
    </submittedName>
</protein>
<evidence type="ECO:0000256" key="1">
    <source>
        <dbReference type="SAM" id="Phobius"/>
    </source>
</evidence>
<dbReference type="Proteomes" id="UP000309594">
    <property type="component" value="Unassembled WGS sequence"/>
</dbReference>
<feature type="transmembrane region" description="Helical" evidence="1">
    <location>
        <begin position="103"/>
        <end position="120"/>
    </location>
</feature>
<evidence type="ECO:0000313" key="3">
    <source>
        <dbReference type="Proteomes" id="UP000309594"/>
    </source>
</evidence>
<gene>
    <name evidence="2" type="ORF">FBD94_14565</name>
</gene>
<comment type="caution">
    <text evidence="2">The sequence shown here is derived from an EMBL/GenBank/DDBJ whole genome shotgun (WGS) entry which is preliminary data.</text>
</comment>
<sequence>MKLKYQIDRETNKQPEALLDKAVSVLTNQDYVILERTESTLSFKDDNWQIRSKNKILSKVDQGKFEIAASKDGSRITLIYYVSFLPEFIITLILIIIGITQSYYVVIIAVPLLVQLFIRIDTLEASSNEMITRVIV</sequence>
<keyword evidence="1" id="KW-1133">Transmembrane helix</keyword>
<dbReference type="EMBL" id="SWDX01000005">
    <property type="protein sequence ID" value="TKC60136.1"/>
    <property type="molecule type" value="Genomic_DNA"/>
</dbReference>
<reference evidence="2 3" key="1">
    <citation type="submission" date="2019-04" db="EMBL/GenBank/DDBJ databases">
        <title>Pedobacter sp. RP-1-16 sp. nov., isolated from Arctic soil.</title>
        <authorList>
            <person name="Dahal R.H."/>
            <person name="Kim D.-U."/>
        </authorList>
    </citation>
    <scope>NUCLEOTIDE SEQUENCE [LARGE SCALE GENOMIC DNA]</scope>
    <source>
        <strain evidence="2 3">RP-1-16</strain>
    </source>
</reference>
<keyword evidence="1" id="KW-0812">Transmembrane</keyword>